<protein>
    <recommendedName>
        <fullName evidence="2">ABC transporter ATP-binding protein</fullName>
    </recommendedName>
</protein>
<dbReference type="PANTHER" id="PTHR46743:SF2">
    <property type="entry name" value="TEICHOIC ACIDS EXPORT ATP-BINDING PROTEIN TAGH"/>
    <property type="match status" value="1"/>
</dbReference>
<feature type="non-terminal residue" evidence="1">
    <location>
        <position position="1"/>
    </location>
</feature>
<comment type="caution">
    <text evidence="1">The sequence shown here is derived from an EMBL/GenBank/DDBJ whole genome shotgun (WGS) entry which is preliminary data.</text>
</comment>
<organism evidence="1">
    <name type="scientific">marine sediment metagenome</name>
    <dbReference type="NCBI Taxonomy" id="412755"/>
    <lineage>
        <taxon>unclassified sequences</taxon>
        <taxon>metagenomes</taxon>
        <taxon>ecological metagenomes</taxon>
    </lineage>
</organism>
<dbReference type="AlphaFoldDB" id="X1VP67"/>
<reference evidence="1" key="1">
    <citation type="journal article" date="2014" name="Front. Microbiol.">
        <title>High frequency of phylogenetically diverse reductive dehalogenase-homologous genes in deep subseafloor sedimentary metagenomes.</title>
        <authorList>
            <person name="Kawai M."/>
            <person name="Futagami T."/>
            <person name="Toyoda A."/>
            <person name="Takaki Y."/>
            <person name="Nishi S."/>
            <person name="Hori S."/>
            <person name="Arai W."/>
            <person name="Tsubouchi T."/>
            <person name="Morono Y."/>
            <person name="Uchiyama I."/>
            <person name="Ito T."/>
            <person name="Fujiyama A."/>
            <person name="Inagaki F."/>
            <person name="Takami H."/>
        </authorList>
    </citation>
    <scope>NUCLEOTIDE SEQUENCE</scope>
    <source>
        <strain evidence="1">Expedition CK06-06</strain>
    </source>
</reference>
<dbReference type="SUPFAM" id="SSF52540">
    <property type="entry name" value="P-loop containing nucleoside triphosphate hydrolases"/>
    <property type="match status" value="1"/>
</dbReference>
<evidence type="ECO:0000313" key="1">
    <source>
        <dbReference type="EMBL" id="GAJ18231.1"/>
    </source>
</evidence>
<dbReference type="InterPro" id="IPR050683">
    <property type="entry name" value="Bact_Polysacc_Export_ATP-bd"/>
</dbReference>
<proteinExistence type="predicted"/>
<dbReference type="PANTHER" id="PTHR46743">
    <property type="entry name" value="TEICHOIC ACIDS EXPORT ATP-BINDING PROTEIN TAGH"/>
    <property type="match status" value="1"/>
</dbReference>
<sequence>ANPDIFLLDEVLAVGDAKFQKKCYNLFTEFKKQEKTVIIASHNLALVKHFCNKNLLLDEGKQLMFGNTKEVLSYYKKMYSPRTVTW</sequence>
<dbReference type="InterPro" id="IPR027417">
    <property type="entry name" value="P-loop_NTPase"/>
</dbReference>
<gene>
    <name evidence="1" type="ORF">S12H4_59754</name>
</gene>
<dbReference type="EMBL" id="BARW01039137">
    <property type="protein sequence ID" value="GAJ18231.1"/>
    <property type="molecule type" value="Genomic_DNA"/>
</dbReference>
<evidence type="ECO:0008006" key="2">
    <source>
        <dbReference type="Google" id="ProtNLM"/>
    </source>
</evidence>
<dbReference type="Gene3D" id="3.40.50.300">
    <property type="entry name" value="P-loop containing nucleotide triphosphate hydrolases"/>
    <property type="match status" value="1"/>
</dbReference>
<accession>X1VP67</accession>
<name>X1VP67_9ZZZZ</name>